<proteinExistence type="predicted"/>
<evidence type="ECO:0000313" key="3">
    <source>
        <dbReference type="EMBL" id="GIY25913.1"/>
    </source>
</evidence>
<keyword evidence="4" id="KW-1185">Reference proteome</keyword>
<gene>
    <name evidence="3" type="ORF">CDAR_622081</name>
    <name evidence="2" type="ORF">CDAR_7471</name>
</gene>
<accession>A0AAV4R3B0</accession>
<evidence type="ECO:0000313" key="4">
    <source>
        <dbReference type="Proteomes" id="UP001054837"/>
    </source>
</evidence>
<feature type="region of interest" description="Disordered" evidence="1">
    <location>
        <begin position="25"/>
        <end position="49"/>
    </location>
</feature>
<dbReference type="AlphaFoldDB" id="A0AAV4R3B0"/>
<sequence>MIQSEISISLASSIRINSDVPFNSLSSDPRQTARERTLPAQSALSSEAAKQIARGSPAGTLCKRNFPMSPILGEDLAWRNNASALTFEATPLRIRSVGSSSSKRAFVLLGHASSGLHASLFCRFWRNWRKSHSRICHP</sequence>
<comment type="caution">
    <text evidence="2">The sequence shown here is derived from an EMBL/GenBank/DDBJ whole genome shotgun (WGS) entry which is preliminary data.</text>
</comment>
<dbReference type="EMBL" id="BPLQ01006871">
    <property type="protein sequence ID" value="GIY25913.1"/>
    <property type="molecule type" value="Genomic_DNA"/>
</dbReference>
<name>A0AAV4R3B0_9ARAC</name>
<dbReference type="Proteomes" id="UP001054837">
    <property type="component" value="Unassembled WGS sequence"/>
</dbReference>
<organism evidence="2 4">
    <name type="scientific">Caerostris darwini</name>
    <dbReference type="NCBI Taxonomy" id="1538125"/>
    <lineage>
        <taxon>Eukaryota</taxon>
        <taxon>Metazoa</taxon>
        <taxon>Ecdysozoa</taxon>
        <taxon>Arthropoda</taxon>
        <taxon>Chelicerata</taxon>
        <taxon>Arachnida</taxon>
        <taxon>Araneae</taxon>
        <taxon>Araneomorphae</taxon>
        <taxon>Entelegynae</taxon>
        <taxon>Araneoidea</taxon>
        <taxon>Araneidae</taxon>
        <taxon>Caerostris</taxon>
    </lineage>
</organism>
<evidence type="ECO:0000313" key="2">
    <source>
        <dbReference type="EMBL" id="GIY15494.1"/>
    </source>
</evidence>
<dbReference type="EMBL" id="BPLQ01005532">
    <property type="protein sequence ID" value="GIY15494.1"/>
    <property type="molecule type" value="Genomic_DNA"/>
</dbReference>
<protein>
    <submittedName>
        <fullName evidence="2">Uncharacterized protein</fullName>
    </submittedName>
</protein>
<reference evidence="2 4" key="1">
    <citation type="submission" date="2021-06" db="EMBL/GenBank/DDBJ databases">
        <title>Caerostris darwini draft genome.</title>
        <authorList>
            <person name="Kono N."/>
            <person name="Arakawa K."/>
        </authorList>
    </citation>
    <scope>NUCLEOTIDE SEQUENCE [LARGE SCALE GENOMIC DNA]</scope>
</reference>
<evidence type="ECO:0000256" key="1">
    <source>
        <dbReference type="SAM" id="MobiDB-lite"/>
    </source>
</evidence>